<dbReference type="AlphaFoldDB" id="A0A1G4T2K9"/>
<dbReference type="InterPro" id="IPR008978">
    <property type="entry name" value="HSP20-like_chaperone"/>
</dbReference>
<dbReference type="Pfam" id="PF00011">
    <property type="entry name" value="HSP20"/>
    <property type="match status" value="1"/>
</dbReference>
<evidence type="ECO:0000313" key="4">
    <source>
        <dbReference type="EMBL" id="SCW75670.1"/>
    </source>
</evidence>
<organism evidence="4 5">
    <name type="scientific">Asticcacaulis taihuensis</name>
    <dbReference type="NCBI Taxonomy" id="260084"/>
    <lineage>
        <taxon>Bacteria</taxon>
        <taxon>Pseudomonadati</taxon>
        <taxon>Pseudomonadota</taxon>
        <taxon>Alphaproteobacteria</taxon>
        <taxon>Caulobacterales</taxon>
        <taxon>Caulobacteraceae</taxon>
        <taxon>Asticcacaulis</taxon>
    </lineage>
</organism>
<sequence>MSTQSLTPARKEAVSVVRGDNPIRGLQNDVNRLFNDFFGDLSFPSWDNFFGDRFTSALSMKMPALDLRESDKAYTLVAEVPGMQAKDIQVSTADGCITLAGEKSESHETRDKDYIRQERSHGSFRRVVPMPADADIDNVKAEMKNGLLTLTIARKAEDSTKSRKVDIRELA</sequence>
<dbReference type="STRING" id="260084.SAMN02927928_3195"/>
<dbReference type="RefSeq" id="WP_090649979.1">
    <property type="nucleotide sequence ID" value="NZ_CBCRYE010000005.1"/>
</dbReference>
<dbReference type="EMBL" id="FMTS01000006">
    <property type="protein sequence ID" value="SCW75670.1"/>
    <property type="molecule type" value="Genomic_DNA"/>
</dbReference>
<proteinExistence type="inferred from homology"/>
<gene>
    <name evidence="4" type="ORF">SAMN02927928_3195</name>
</gene>
<dbReference type="Proteomes" id="UP000199150">
    <property type="component" value="Unassembled WGS sequence"/>
</dbReference>
<accession>A0A1G4T2K9</accession>
<dbReference type="InterPro" id="IPR031107">
    <property type="entry name" value="Small_HSP"/>
</dbReference>
<dbReference type="SUPFAM" id="SSF49764">
    <property type="entry name" value="HSP20-like chaperones"/>
    <property type="match status" value="1"/>
</dbReference>
<dbReference type="PANTHER" id="PTHR11527">
    <property type="entry name" value="HEAT-SHOCK PROTEIN 20 FAMILY MEMBER"/>
    <property type="match status" value="1"/>
</dbReference>
<comment type="similarity">
    <text evidence="1 2">Belongs to the small heat shock protein (HSP20) family.</text>
</comment>
<evidence type="ECO:0000313" key="5">
    <source>
        <dbReference type="Proteomes" id="UP000199150"/>
    </source>
</evidence>
<dbReference type="PROSITE" id="PS01031">
    <property type="entry name" value="SHSP"/>
    <property type="match status" value="1"/>
</dbReference>
<dbReference type="OrthoDB" id="9808910at2"/>
<evidence type="ECO:0000256" key="2">
    <source>
        <dbReference type="RuleBase" id="RU003616"/>
    </source>
</evidence>
<dbReference type="CDD" id="cd06464">
    <property type="entry name" value="ACD_sHsps-like"/>
    <property type="match status" value="1"/>
</dbReference>
<dbReference type="InterPro" id="IPR002068">
    <property type="entry name" value="A-crystallin/Hsp20_dom"/>
</dbReference>
<protein>
    <submittedName>
        <fullName evidence="4">HSP20 family protein</fullName>
    </submittedName>
</protein>
<feature type="domain" description="SHSP" evidence="3">
    <location>
        <begin position="56"/>
        <end position="170"/>
    </location>
</feature>
<dbReference type="Gene3D" id="2.60.40.790">
    <property type="match status" value="1"/>
</dbReference>
<evidence type="ECO:0000259" key="3">
    <source>
        <dbReference type="PROSITE" id="PS01031"/>
    </source>
</evidence>
<keyword evidence="5" id="KW-1185">Reference proteome</keyword>
<evidence type="ECO:0000256" key="1">
    <source>
        <dbReference type="PROSITE-ProRule" id="PRU00285"/>
    </source>
</evidence>
<name>A0A1G4T2K9_9CAUL</name>
<reference evidence="5" key="1">
    <citation type="submission" date="2016-10" db="EMBL/GenBank/DDBJ databases">
        <authorList>
            <person name="Varghese N."/>
            <person name="Submissions S."/>
        </authorList>
    </citation>
    <scope>NUCLEOTIDE SEQUENCE [LARGE SCALE GENOMIC DNA]</scope>
    <source>
        <strain evidence="5">CGMCC 1.3431</strain>
    </source>
</reference>